<sequence>MKEVKPLVWWVTLKKNTHHVTLSLAHQLVQWLHWLGLNDFYPPSEVKEVVWQSDKSVPGPRIDPRTPSTEVRHLTPRPPGLFINGGKGIPFPVGSKASTFDFSEYNTVTAISPGVDLYHLSQRPEYPSLTFIFHQNNFIDSNFLRSSNFDGR</sequence>
<evidence type="ECO:0000313" key="2">
    <source>
        <dbReference type="EMBL" id="CAD7591131.1"/>
    </source>
</evidence>
<feature type="region of interest" description="Disordered" evidence="1">
    <location>
        <begin position="57"/>
        <end position="77"/>
    </location>
</feature>
<reference evidence="2" key="1">
    <citation type="submission" date="2020-11" db="EMBL/GenBank/DDBJ databases">
        <authorList>
            <person name="Tran Van P."/>
        </authorList>
    </citation>
    <scope>NUCLEOTIDE SEQUENCE</scope>
</reference>
<protein>
    <submittedName>
        <fullName evidence="2">Uncharacterized protein</fullName>
    </submittedName>
</protein>
<gene>
    <name evidence="2" type="ORF">TGEB3V08_LOCUS4459</name>
</gene>
<name>A0A7R9JW81_TIMGE</name>
<accession>A0A7R9JW81</accession>
<proteinExistence type="predicted"/>
<dbReference type="EMBL" id="OE840549">
    <property type="protein sequence ID" value="CAD7591131.1"/>
    <property type="molecule type" value="Genomic_DNA"/>
</dbReference>
<dbReference type="AlphaFoldDB" id="A0A7R9JW81"/>
<organism evidence="2">
    <name type="scientific">Timema genevievae</name>
    <name type="common">Walking stick</name>
    <dbReference type="NCBI Taxonomy" id="629358"/>
    <lineage>
        <taxon>Eukaryota</taxon>
        <taxon>Metazoa</taxon>
        <taxon>Ecdysozoa</taxon>
        <taxon>Arthropoda</taxon>
        <taxon>Hexapoda</taxon>
        <taxon>Insecta</taxon>
        <taxon>Pterygota</taxon>
        <taxon>Neoptera</taxon>
        <taxon>Polyneoptera</taxon>
        <taxon>Phasmatodea</taxon>
        <taxon>Timematodea</taxon>
        <taxon>Timematoidea</taxon>
        <taxon>Timematidae</taxon>
        <taxon>Timema</taxon>
    </lineage>
</organism>
<evidence type="ECO:0000256" key="1">
    <source>
        <dbReference type="SAM" id="MobiDB-lite"/>
    </source>
</evidence>